<dbReference type="Proteomes" id="UP000252707">
    <property type="component" value="Unassembled WGS sequence"/>
</dbReference>
<feature type="transmembrane region" description="Helical" evidence="12">
    <location>
        <begin position="328"/>
        <end position="347"/>
    </location>
</feature>
<dbReference type="Gene3D" id="6.10.340.10">
    <property type="match status" value="1"/>
</dbReference>
<sequence>MQLRRKLFLVLGTLTLVPLLVLQFGVVERNKRSLEERAGREVLAGLDKLAGELDTLINAQKSVVRGLAAVPSVQHFAEVLGEPGDSPRYMERKEELQRFFLNYQAAVPSIQGLRVFDTSGRTLAKVKEGKIIPPVTHDAQGRGIIAHQGERPFFQTVAAALRPGDVGMSNFELGQVAPEAEFCPSMVRYMTPLNVEGRLAGYLVVNMWGSRIDEIITSTLGAYDGRVQMAELAPADPDRDGVYLFHSDRNKRFGNQIGIPDRLSADLGNAAWRDIAAGPAEGMLQLGERLVFYRKVQPYQDRANQWLLVVQRDRAEVLAPVMEVSQTIWALLGVAVLLCLLLARWAAVRMARPVQHLAEIITRYADGERVRYRDSRKDEIGQAGRAYNYLIDTLARAEQDRERAEAVACQAAKMATVGELAAGVAHEINNPLNNMTGLAELMEQAVKEGVDPRVLLEDLEVLRQEQRRCADIVQGLLDFGRPRPPTLTRVELPRLVQESIRLLARRARSAGVLLRFAPPGELPPVEGDPGQLQQVLVNVLLNAIQATPSGGWVEVTLDQVDGRLRCRIEDTGEGVPESQLARIFEPFYSTKQDRQGTGLGLSVSYSIVQRHGGRMSAEPRPGGGLSIWFALPLAQSGSGHERLPEAVNA</sequence>
<evidence type="ECO:0000256" key="5">
    <source>
        <dbReference type="ARBA" id="ARBA00022553"/>
    </source>
</evidence>
<dbReference type="InterPro" id="IPR003660">
    <property type="entry name" value="HAMP_dom"/>
</dbReference>
<feature type="domain" description="HAMP" evidence="14">
    <location>
        <begin position="348"/>
        <end position="399"/>
    </location>
</feature>
<evidence type="ECO:0000259" key="13">
    <source>
        <dbReference type="PROSITE" id="PS50109"/>
    </source>
</evidence>
<dbReference type="SUPFAM" id="SSF103190">
    <property type="entry name" value="Sensory domain-like"/>
    <property type="match status" value="1"/>
</dbReference>
<dbReference type="GO" id="GO:0005524">
    <property type="term" value="F:ATP binding"/>
    <property type="evidence" value="ECO:0007669"/>
    <property type="project" value="UniProtKB-KW"/>
</dbReference>
<evidence type="ECO:0000256" key="11">
    <source>
        <dbReference type="ARBA" id="ARBA00022989"/>
    </source>
</evidence>
<dbReference type="SUPFAM" id="SSF55874">
    <property type="entry name" value="ATPase domain of HSP90 chaperone/DNA topoisomerase II/histidine kinase"/>
    <property type="match status" value="1"/>
</dbReference>
<dbReference type="SUPFAM" id="SSF47384">
    <property type="entry name" value="Homodimeric domain of signal transducing histidine kinase"/>
    <property type="match status" value="1"/>
</dbReference>
<dbReference type="PANTHER" id="PTHR44936:SF10">
    <property type="entry name" value="SENSOR PROTEIN RSTB"/>
    <property type="match status" value="1"/>
</dbReference>
<evidence type="ECO:0000256" key="7">
    <source>
        <dbReference type="ARBA" id="ARBA00022692"/>
    </source>
</evidence>
<dbReference type="CDD" id="cd00082">
    <property type="entry name" value="HisKA"/>
    <property type="match status" value="1"/>
</dbReference>
<evidence type="ECO:0000256" key="8">
    <source>
        <dbReference type="ARBA" id="ARBA00022741"/>
    </source>
</evidence>
<keyword evidence="16" id="KW-1185">Reference proteome</keyword>
<evidence type="ECO:0000313" key="16">
    <source>
        <dbReference type="Proteomes" id="UP000252707"/>
    </source>
</evidence>
<dbReference type="GO" id="GO:0000155">
    <property type="term" value="F:phosphorelay sensor kinase activity"/>
    <property type="evidence" value="ECO:0007669"/>
    <property type="project" value="InterPro"/>
</dbReference>
<dbReference type="InterPro" id="IPR029151">
    <property type="entry name" value="Sensor-like_sf"/>
</dbReference>
<dbReference type="Gene3D" id="1.10.287.130">
    <property type="match status" value="1"/>
</dbReference>
<evidence type="ECO:0000259" key="14">
    <source>
        <dbReference type="PROSITE" id="PS50885"/>
    </source>
</evidence>
<dbReference type="InterPro" id="IPR005467">
    <property type="entry name" value="His_kinase_dom"/>
</dbReference>
<dbReference type="InterPro" id="IPR003594">
    <property type="entry name" value="HATPase_dom"/>
</dbReference>
<keyword evidence="7 12" id="KW-0812">Transmembrane</keyword>
<keyword evidence="9 15" id="KW-0418">Kinase</keyword>
<keyword evidence="8" id="KW-0547">Nucleotide-binding</keyword>
<keyword evidence="5" id="KW-0597">Phosphoprotein</keyword>
<dbReference type="InterPro" id="IPR036097">
    <property type="entry name" value="HisK_dim/P_sf"/>
</dbReference>
<comment type="subcellular location">
    <subcellularLocation>
        <location evidence="2">Cell membrane</location>
        <topology evidence="2">Multi-pass membrane protein</topology>
    </subcellularLocation>
</comment>
<dbReference type="InterPro" id="IPR036890">
    <property type="entry name" value="HATPase_C_sf"/>
</dbReference>
<dbReference type="Gene3D" id="3.30.450.20">
    <property type="entry name" value="PAS domain"/>
    <property type="match status" value="1"/>
</dbReference>
<dbReference type="CDD" id="cd00075">
    <property type="entry name" value="HATPase"/>
    <property type="match status" value="1"/>
</dbReference>
<evidence type="ECO:0000256" key="6">
    <source>
        <dbReference type="ARBA" id="ARBA00022679"/>
    </source>
</evidence>
<dbReference type="CDD" id="cd06225">
    <property type="entry name" value="HAMP"/>
    <property type="match status" value="1"/>
</dbReference>
<keyword evidence="10" id="KW-0067">ATP-binding</keyword>
<keyword evidence="6" id="KW-0808">Transferase</keyword>
<proteinExistence type="predicted"/>
<dbReference type="GO" id="GO:0005886">
    <property type="term" value="C:plasma membrane"/>
    <property type="evidence" value="ECO:0007669"/>
    <property type="project" value="UniProtKB-SubCell"/>
</dbReference>
<dbReference type="SMART" id="SM00387">
    <property type="entry name" value="HATPase_c"/>
    <property type="match status" value="1"/>
</dbReference>
<evidence type="ECO:0000256" key="2">
    <source>
        <dbReference type="ARBA" id="ARBA00004651"/>
    </source>
</evidence>
<keyword evidence="12" id="KW-0472">Membrane</keyword>
<dbReference type="Gene3D" id="3.30.565.10">
    <property type="entry name" value="Histidine kinase-like ATPase, C-terminal domain"/>
    <property type="match status" value="1"/>
</dbReference>
<organism evidence="15 16">
    <name type="scientific">Thioalbus denitrificans</name>
    <dbReference type="NCBI Taxonomy" id="547122"/>
    <lineage>
        <taxon>Bacteria</taxon>
        <taxon>Pseudomonadati</taxon>
        <taxon>Pseudomonadota</taxon>
        <taxon>Gammaproteobacteria</taxon>
        <taxon>Chromatiales</taxon>
        <taxon>Ectothiorhodospiraceae</taxon>
        <taxon>Thioalbus</taxon>
    </lineage>
</organism>
<protein>
    <recommendedName>
        <fullName evidence="3">histidine kinase</fullName>
        <ecNumber evidence="3">2.7.13.3</ecNumber>
    </recommendedName>
</protein>
<dbReference type="PANTHER" id="PTHR44936">
    <property type="entry name" value="SENSOR PROTEIN CREC"/>
    <property type="match status" value="1"/>
</dbReference>
<dbReference type="EC" id="2.7.13.3" evidence="3"/>
<keyword evidence="11 12" id="KW-1133">Transmembrane helix</keyword>
<dbReference type="SMART" id="SM00388">
    <property type="entry name" value="HisKA"/>
    <property type="match status" value="1"/>
</dbReference>
<gene>
    <name evidence="15" type="ORF">DFQ59_102666</name>
</gene>
<accession>A0A369CKD1</accession>
<evidence type="ECO:0000313" key="15">
    <source>
        <dbReference type="EMBL" id="RCX32304.1"/>
    </source>
</evidence>
<comment type="catalytic activity">
    <reaction evidence="1">
        <text>ATP + protein L-histidine = ADP + protein N-phospho-L-histidine.</text>
        <dbReference type="EC" id="2.7.13.3"/>
    </reaction>
</comment>
<dbReference type="OrthoDB" id="1931120at2"/>
<evidence type="ECO:0000256" key="9">
    <source>
        <dbReference type="ARBA" id="ARBA00022777"/>
    </source>
</evidence>
<evidence type="ECO:0000256" key="3">
    <source>
        <dbReference type="ARBA" id="ARBA00012438"/>
    </source>
</evidence>
<keyword evidence="4" id="KW-1003">Cell membrane</keyword>
<dbReference type="InterPro" id="IPR003661">
    <property type="entry name" value="HisK_dim/P_dom"/>
</dbReference>
<feature type="domain" description="Histidine kinase" evidence="13">
    <location>
        <begin position="423"/>
        <end position="635"/>
    </location>
</feature>
<dbReference type="Pfam" id="PF00512">
    <property type="entry name" value="HisKA"/>
    <property type="match status" value="1"/>
</dbReference>
<evidence type="ECO:0000256" key="10">
    <source>
        <dbReference type="ARBA" id="ARBA00022840"/>
    </source>
</evidence>
<comment type="caution">
    <text evidence="15">The sequence shown here is derived from an EMBL/GenBank/DDBJ whole genome shotgun (WGS) entry which is preliminary data.</text>
</comment>
<dbReference type="PRINTS" id="PR00344">
    <property type="entry name" value="BCTRLSENSOR"/>
</dbReference>
<dbReference type="PROSITE" id="PS50885">
    <property type="entry name" value="HAMP"/>
    <property type="match status" value="1"/>
</dbReference>
<dbReference type="EMBL" id="QPJY01000002">
    <property type="protein sequence ID" value="RCX32304.1"/>
    <property type="molecule type" value="Genomic_DNA"/>
</dbReference>
<dbReference type="RefSeq" id="WP_114279105.1">
    <property type="nucleotide sequence ID" value="NZ_QPJY01000002.1"/>
</dbReference>
<reference evidence="15 16" key="1">
    <citation type="submission" date="2018-07" db="EMBL/GenBank/DDBJ databases">
        <title>Genomic Encyclopedia of Type Strains, Phase IV (KMG-IV): sequencing the most valuable type-strain genomes for metagenomic binning, comparative biology and taxonomic classification.</title>
        <authorList>
            <person name="Goeker M."/>
        </authorList>
    </citation>
    <scope>NUCLEOTIDE SEQUENCE [LARGE SCALE GENOMIC DNA]</scope>
    <source>
        <strain evidence="15 16">DSM 26407</strain>
    </source>
</reference>
<evidence type="ECO:0000256" key="4">
    <source>
        <dbReference type="ARBA" id="ARBA00022475"/>
    </source>
</evidence>
<dbReference type="CDD" id="cd18774">
    <property type="entry name" value="PDC2_HK_sensor"/>
    <property type="match status" value="1"/>
</dbReference>
<dbReference type="InterPro" id="IPR050980">
    <property type="entry name" value="2C_sensor_his_kinase"/>
</dbReference>
<dbReference type="Pfam" id="PF02518">
    <property type="entry name" value="HATPase_c"/>
    <property type="match status" value="1"/>
</dbReference>
<dbReference type="InterPro" id="IPR004358">
    <property type="entry name" value="Sig_transdc_His_kin-like_C"/>
</dbReference>
<evidence type="ECO:0000256" key="12">
    <source>
        <dbReference type="SAM" id="Phobius"/>
    </source>
</evidence>
<dbReference type="PROSITE" id="PS50109">
    <property type="entry name" value="HIS_KIN"/>
    <property type="match status" value="1"/>
</dbReference>
<evidence type="ECO:0000256" key="1">
    <source>
        <dbReference type="ARBA" id="ARBA00000085"/>
    </source>
</evidence>
<dbReference type="Pfam" id="PF21623">
    <property type="entry name" value="HK_sensor_dom_bact"/>
    <property type="match status" value="1"/>
</dbReference>
<name>A0A369CKD1_9GAMM</name>
<dbReference type="Pfam" id="PF00672">
    <property type="entry name" value="HAMP"/>
    <property type="match status" value="1"/>
</dbReference>
<dbReference type="InterPro" id="IPR048760">
    <property type="entry name" value="VP0354-like_sensor_dom"/>
</dbReference>
<dbReference type="AlphaFoldDB" id="A0A369CKD1"/>